<reference evidence="1 2" key="1">
    <citation type="submission" date="2019-04" db="EMBL/GenBank/DDBJ databases">
        <title>Microbes associate with the intestines of laboratory mice.</title>
        <authorList>
            <person name="Navarre W."/>
            <person name="Wong E."/>
            <person name="Huang K."/>
            <person name="Tropini C."/>
            <person name="Ng K."/>
            <person name="Yu B."/>
        </authorList>
    </citation>
    <scope>NUCLEOTIDE SEQUENCE [LARGE SCALE GENOMIC DNA]</scope>
    <source>
        <strain evidence="1 2">NM50_B9-20</strain>
    </source>
</reference>
<dbReference type="EMBL" id="SRYR01000005">
    <property type="protein sequence ID" value="TGY41783.1"/>
    <property type="molecule type" value="Genomic_DNA"/>
</dbReference>
<comment type="caution">
    <text evidence="1">The sequence shown here is derived from an EMBL/GenBank/DDBJ whole genome shotgun (WGS) entry which is preliminary data.</text>
</comment>
<gene>
    <name evidence="1" type="ORF">E5347_10700</name>
</gene>
<name>A0A4S2DLA9_9CLOT</name>
<keyword evidence="2" id="KW-1185">Reference proteome</keyword>
<dbReference type="AlphaFoldDB" id="A0A4S2DLA9"/>
<protein>
    <submittedName>
        <fullName evidence="1">Uncharacterized protein</fullName>
    </submittedName>
</protein>
<accession>A0A4S2DLA9</accession>
<sequence>MTIRTNEEIAKDNIKKLLNELDNYSFEVIITDIWCLYNTMSNKINYNYIFITPERYDFGIDSIIIPENNISLKDRSCYLIQISKSRKSMDNLKKFLDKSSMKNYNDIIPNDCINEKRVLITLKRSNLKNHNIEVISDENLIDIVYKVGINYNLIDGCGVFIREYISNIEFRAELWELVNIYRKKRKFDIMDKYINILMLNYELIKQKSFTMLESINSIIDQKMKETLDYITLGDDKEKYKAIIMTKFSVVADDNCLNDINNVNELVKFLLERICYDMSKYQIVPRCTYLSLKHRKSNSVIAYFSYKYNKNAESYNFGFKCTMEDISKKYHNDIRIRKISKEDKGEKVSDSCNFNTPLLFNKPNLVNDKELIKELLIESEKSVMK</sequence>
<evidence type="ECO:0000313" key="1">
    <source>
        <dbReference type="EMBL" id="TGY41783.1"/>
    </source>
</evidence>
<dbReference type="Proteomes" id="UP000306888">
    <property type="component" value="Unassembled WGS sequence"/>
</dbReference>
<dbReference type="RefSeq" id="WP_136007226.1">
    <property type="nucleotide sequence ID" value="NZ_SRYR01000005.1"/>
</dbReference>
<organism evidence="1 2">
    <name type="scientific">Clostridium sartagoforme</name>
    <dbReference type="NCBI Taxonomy" id="84031"/>
    <lineage>
        <taxon>Bacteria</taxon>
        <taxon>Bacillati</taxon>
        <taxon>Bacillota</taxon>
        <taxon>Clostridia</taxon>
        <taxon>Eubacteriales</taxon>
        <taxon>Clostridiaceae</taxon>
        <taxon>Clostridium</taxon>
    </lineage>
</organism>
<evidence type="ECO:0000313" key="2">
    <source>
        <dbReference type="Proteomes" id="UP000306888"/>
    </source>
</evidence>
<proteinExistence type="predicted"/>